<dbReference type="OrthoDB" id="21221at2759"/>
<dbReference type="Gene3D" id="1.25.10.10">
    <property type="entry name" value="Leucine-rich Repeat Variant"/>
    <property type="match status" value="1"/>
</dbReference>
<dbReference type="CDD" id="cd02947">
    <property type="entry name" value="TRX_family"/>
    <property type="match status" value="1"/>
</dbReference>
<keyword evidence="9" id="KW-1185">Reference proteome</keyword>
<evidence type="ECO:0000259" key="5">
    <source>
        <dbReference type="PROSITE" id="PS51352"/>
    </source>
</evidence>
<reference evidence="8 9" key="1">
    <citation type="submission" date="2014-04" db="EMBL/GenBank/DDBJ databases">
        <authorList>
            <consortium name="DOE Joint Genome Institute"/>
            <person name="Kuo A."/>
            <person name="Kohler A."/>
            <person name="Nagy L.G."/>
            <person name="Floudas D."/>
            <person name="Copeland A."/>
            <person name="Barry K.W."/>
            <person name="Cichocki N."/>
            <person name="Veneault-Fourrey C."/>
            <person name="LaButti K."/>
            <person name="Lindquist E.A."/>
            <person name="Lipzen A."/>
            <person name="Lundell T."/>
            <person name="Morin E."/>
            <person name="Murat C."/>
            <person name="Sun H."/>
            <person name="Tunlid A."/>
            <person name="Henrissat B."/>
            <person name="Grigoriev I.V."/>
            <person name="Hibbett D.S."/>
            <person name="Martin F."/>
            <person name="Nordberg H.P."/>
            <person name="Cantor M.N."/>
            <person name="Hua S.X."/>
        </authorList>
    </citation>
    <scope>NUCLEOTIDE SEQUENCE [LARGE SCALE GENOMIC DNA]</scope>
    <source>
        <strain evidence="8 9">Foug A</strain>
    </source>
</reference>
<keyword evidence="2" id="KW-0645">Protease</keyword>
<dbReference type="PANTHER" id="PTHR12378">
    <property type="entry name" value="DESUMOYLATING ISOPEPTIDASE"/>
    <property type="match status" value="1"/>
</dbReference>
<dbReference type="Gene3D" id="3.40.30.10">
    <property type="entry name" value="Glutaredoxin"/>
    <property type="match status" value="1"/>
</dbReference>
<evidence type="ECO:0000259" key="6">
    <source>
        <dbReference type="PROSITE" id="PS51396"/>
    </source>
</evidence>
<proteinExistence type="inferred from homology"/>
<dbReference type="InParanoid" id="A0A0C3E1Y1"/>
<accession>A0A0C3E1Y1</accession>
<dbReference type="Pfam" id="PF00085">
    <property type="entry name" value="Thioredoxin"/>
    <property type="match status" value="1"/>
</dbReference>
<dbReference type="PROSITE" id="PS51352">
    <property type="entry name" value="THIOREDOXIN_2"/>
    <property type="match status" value="1"/>
</dbReference>
<evidence type="ECO:0000313" key="8">
    <source>
        <dbReference type="EMBL" id="KIM66795.1"/>
    </source>
</evidence>
<dbReference type="InterPro" id="IPR011989">
    <property type="entry name" value="ARM-like"/>
</dbReference>
<dbReference type="InterPro" id="IPR008580">
    <property type="entry name" value="PPPDE_dom"/>
</dbReference>
<dbReference type="Pfam" id="PF08324">
    <property type="entry name" value="PUL"/>
    <property type="match status" value="1"/>
</dbReference>
<dbReference type="InterPro" id="IPR042266">
    <property type="entry name" value="PPPDE_sf"/>
</dbReference>
<dbReference type="InterPro" id="IPR013535">
    <property type="entry name" value="PUL_dom"/>
</dbReference>
<dbReference type="GO" id="GO:0006508">
    <property type="term" value="P:proteolysis"/>
    <property type="evidence" value="ECO:0007669"/>
    <property type="project" value="UniProtKB-KW"/>
</dbReference>
<dbReference type="STRING" id="1036808.A0A0C3E1Y1"/>
<feature type="domain" description="PUL" evidence="6">
    <location>
        <begin position="340"/>
        <end position="640"/>
    </location>
</feature>
<evidence type="ECO:0000256" key="1">
    <source>
        <dbReference type="ARBA" id="ARBA00008140"/>
    </source>
</evidence>
<dbReference type="HOGENOM" id="CLU_033441_0_0_1"/>
<gene>
    <name evidence="8" type="ORF">SCLCIDRAFT_1210842</name>
</gene>
<feature type="domain" description="Thioredoxin" evidence="5">
    <location>
        <begin position="194"/>
        <end position="323"/>
    </location>
</feature>
<dbReference type="Proteomes" id="UP000053989">
    <property type="component" value="Unassembled WGS sequence"/>
</dbReference>
<dbReference type="PROSITE" id="PS51858">
    <property type="entry name" value="PPPDE"/>
    <property type="match status" value="1"/>
</dbReference>
<keyword evidence="3" id="KW-0378">Hydrolase</keyword>
<feature type="compositionally biased region" description="Pro residues" evidence="4">
    <location>
        <begin position="200"/>
        <end position="209"/>
    </location>
</feature>
<dbReference type="InterPro" id="IPR036249">
    <property type="entry name" value="Thioredoxin-like_sf"/>
</dbReference>
<dbReference type="GO" id="GO:0008233">
    <property type="term" value="F:peptidase activity"/>
    <property type="evidence" value="ECO:0007669"/>
    <property type="project" value="UniProtKB-KW"/>
</dbReference>
<dbReference type="InterPro" id="IPR013766">
    <property type="entry name" value="Thioredoxin_domain"/>
</dbReference>
<dbReference type="Pfam" id="PF05903">
    <property type="entry name" value="Peptidase_C97"/>
    <property type="match status" value="1"/>
</dbReference>
<dbReference type="PROSITE" id="PS51396">
    <property type="entry name" value="PUL"/>
    <property type="match status" value="1"/>
</dbReference>
<dbReference type="PROSITE" id="PS00194">
    <property type="entry name" value="THIOREDOXIN_1"/>
    <property type="match status" value="1"/>
</dbReference>
<dbReference type="GO" id="GO:0070646">
    <property type="term" value="P:protein modification by small protein removal"/>
    <property type="evidence" value="ECO:0007669"/>
    <property type="project" value="TreeGrafter"/>
</dbReference>
<dbReference type="AlphaFoldDB" id="A0A0C3E1Y1"/>
<dbReference type="SMART" id="SM01179">
    <property type="entry name" value="DUF862"/>
    <property type="match status" value="1"/>
</dbReference>
<feature type="region of interest" description="Disordered" evidence="4">
    <location>
        <begin position="188"/>
        <end position="216"/>
    </location>
</feature>
<evidence type="ECO:0000259" key="7">
    <source>
        <dbReference type="PROSITE" id="PS51858"/>
    </source>
</evidence>
<evidence type="ECO:0000256" key="3">
    <source>
        <dbReference type="ARBA" id="ARBA00022801"/>
    </source>
</evidence>
<sequence length="644" mass="70228">MSSQVQLYVYDLSNGLAGQLSMQMTGRQIDGIWHTSVVVFGKEIFYGQGISITPPGQSHLGQPLRVIEMGETAIDEETFEQYLMEIREQYTPEKYHLLDFNCNTFSSDCADFLTGKSIPEYIKSLPADFLSTPFGAALRPSIDAMFRRGAVSDIPTPPPEATRVAAAVSPNPALATSLLQSVAAHASTHGLSRPSGSYPTPAPTSPPTPSNGMQVRSCSDPTFFQSLLRNNRVVIAFFTSANCGPCRMIEPVFEDLAKNKSKPDGAVAFVKVDLAVGRSAAVAAPYGVRATPTFIFFLDGRKTHELRGANVPELRTQVDLLIYEAFPPHHHTTLSLPAVESISLDPILFTQVPKFDTLLAKLNEFIDSAPSWTSPVTQAQVKQVLAKTIIPFLKASSATPPPPQPPTAPFDSWSTLAASLVSNLPISNLFPLVDIWRVALLDPKFSEWNSNRNASKSTISVLLSRTLESKGAPRNYQLTVLRMLSNAFSNTNLARQCVVSMRSDLTSLLVSALLHEDVAVRTTAASLAFNVASYLQKLRLEKMKSSRNSSIDPEDEEWEVEIVSAILEAIRQENTSGDSAHRLVASLALLLRFSPFTEHLTALMDVLQSRSILTAKLTDGDGTGNSKPEVRKLISEVAEKLCPP</sequence>
<dbReference type="PANTHER" id="PTHR12378:SF7">
    <property type="entry name" value="DESUMOYLATING ISOPEPTIDASE 1"/>
    <property type="match status" value="1"/>
</dbReference>
<dbReference type="Gene3D" id="3.90.1720.30">
    <property type="entry name" value="PPPDE domains"/>
    <property type="match status" value="1"/>
</dbReference>
<protein>
    <recommendedName>
        <fullName evidence="10">Thioredoxin domain-containing protein</fullName>
    </recommendedName>
</protein>
<dbReference type="InterPro" id="IPR017937">
    <property type="entry name" value="Thioredoxin_CS"/>
</dbReference>
<reference evidence="9" key="2">
    <citation type="submission" date="2015-01" db="EMBL/GenBank/DDBJ databases">
        <title>Evolutionary Origins and Diversification of the Mycorrhizal Mutualists.</title>
        <authorList>
            <consortium name="DOE Joint Genome Institute"/>
            <consortium name="Mycorrhizal Genomics Consortium"/>
            <person name="Kohler A."/>
            <person name="Kuo A."/>
            <person name="Nagy L.G."/>
            <person name="Floudas D."/>
            <person name="Copeland A."/>
            <person name="Barry K.W."/>
            <person name="Cichocki N."/>
            <person name="Veneault-Fourrey C."/>
            <person name="LaButti K."/>
            <person name="Lindquist E.A."/>
            <person name="Lipzen A."/>
            <person name="Lundell T."/>
            <person name="Morin E."/>
            <person name="Murat C."/>
            <person name="Riley R."/>
            <person name="Ohm R."/>
            <person name="Sun H."/>
            <person name="Tunlid A."/>
            <person name="Henrissat B."/>
            <person name="Grigoriev I.V."/>
            <person name="Hibbett D.S."/>
            <person name="Martin F."/>
        </authorList>
    </citation>
    <scope>NUCLEOTIDE SEQUENCE [LARGE SCALE GENOMIC DNA]</scope>
    <source>
        <strain evidence="9">Foug A</strain>
    </source>
</reference>
<organism evidence="8 9">
    <name type="scientific">Scleroderma citrinum Foug A</name>
    <dbReference type="NCBI Taxonomy" id="1036808"/>
    <lineage>
        <taxon>Eukaryota</taxon>
        <taxon>Fungi</taxon>
        <taxon>Dikarya</taxon>
        <taxon>Basidiomycota</taxon>
        <taxon>Agaricomycotina</taxon>
        <taxon>Agaricomycetes</taxon>
        <taxon>Agaricomycetidae</taxon>
        <taxon>Boletales</taxon>
        <taxon>Sclerodermatineae</taxon>
        <taxon>Sclerodermataceae</taxon>
        <taxon>Scleroderma</taxon>
    </lineage>
</organism>
<comment type="similarity">
    <text evidence="1">Belongs to the DeSI family.</text>
</comment>
<evidence type="ECO:0000256" key="2">
    <source>
        <dbReference type="ARBA" id="ARBA00022670"/>
    </source>
</evidence>
<feature type="domain" description="PPPDE" evidence="7">
    <location>
        <begin position="3"/>
        <end position="143"/>
    </location>
</feature>
<evidence type="ECO:0000313" key="9">
    <source>
        <dbReference type="Proteomes" id="UP000053989"/>
    </source>
</evidence>
<evidence type="ECO:0000256" key="4">
    <source>
        <dbReference type="SAM" id="MobiDB-lite"/>
    </source>
</evidence>
<evidence type="ECO:0008006" key="10">
    <source>
        <dbReference type="Google" id="ProtNLM"/>
    </source>
</evidence>
<dbReference type="SUPFAM" id="SSF52833">
    <property type="entry name" value="Thioredoxin-like"/>
    <property type="match status" value="1"/>
</dbReference>
<name>A0A0C3E1Y1_9AGAM</name>
<dbReference type="EMBL" id="KN822015">
    <property type="protein sequence ID" value="KIM66795.1"/>
    <property type="molecule type" value="Genomic_DNA"/>
</dbReference>